<keyword evidence="3 6" id="KW-0812">Transmembrane</keyword>
<evidence type="ECO:0000256" key="3">
    <source>
        <dbReference type="ARBA" id="ARBA00022692"/>
    </source>
</evidence>
<feature type="transmembrane region" description="Helical" evidence="6">
    <location>
        <begin position="149"/>
        <end position="169"/>
    </location>
</feature>
<dbReference type="RefSeq" id="WP_091040040.1">
    <property type="nucleotide sequence ID" value="NZ_FNAD01000019.1"/>
</dbReference>
<keyword evidence="5 6" id="KW-0472">Membrane</keyword>
<dbReference type="OrthoDB" id="4227931at2"/>
<feature type="transmembrane region" description="Helical" evidence="6">
    <location>
        <begin position="45"/>
        <end position="64"/>
    </location>
</feature>
<gene>
    <name evidence="7" type="ORF">SAMN05216270_11960</name>
</gene>
<comment type="subcellular location">
    <subcellularLocation>
        <location evidence="1">Membrane</location>
        <topology evidence="1">Multi-pass membrane protein</topology>
    </subcellularLocation>
</comment>
<dbReference type="PANTHER" id="PTHR31885">
    <property type="entry name" value="GH04784P"/>
    <property type="match status" value="1"/>
</dbReference>
<dbReference type="STRING" id="58114.SAMN05216270_11960"/>
<proteinExistence type="inferred from homology"/>
<dbReference type="InterPro" id="IPR012506">
    <property type="entry name" value="TMEM86B-like"/>
</dbReference>
<sequence>MSPPLLLIRSLLVRVPPRAWLWAFLAAIAGDLAAIAAGFDEARWVTKPALTLLLLGYLIVSVSPGRRLPRLLGAGLVLACAADIALLVEGTPAFLTGMALFGLMQIAYIAVFAKLGALETLRRRWVVPACYLAFWLGANVVLWPRLEGLAIPVAVYSLLLVSMGAAASGLGLVSGLGGLLFVVSDLVLGMGVAGFDLPGEGFAVMSTYAAAQLLLVVGAVARLQAAPVATRVEA</sequence>
<feature type="transmembrane region" description="Helical" evidence="6">
    <location>
        <begin position="125"/>
        <end position="143"/>
    </location>
</feature>
<keyword evidence="8" id="KW-1185">Reference proteome</keyword>
<comment type="similarity">
    <text evidence="2">Belongs to the TMEM86 family.</text>
</comment>
<feature type="transmembrane region" description="Helical" evidence="6">
    <location>
        <begin position="71"/>
        <end position="88"/>
    </location>
</feature>
<evidence type="ECO:0000256" key="4">
    <source>
        <dbReference type="ARBA" id="ARBA00022989"/>
    </source>
</evidence>
<evidence type="ECO:0000256" key="2">
    <source>
        <dbReference type="ARBA" id="ARBA00007375"/>
    </source>
</evidence>
<evidence type="ECO:0000256" key="1">
    <source>
        <dbReference type="ARBA" id="ARBA00004141"/>
    </source>
</evidence>
<dbReference type="PANTHER" id="PTHR31885:SF6">
    <property type="entry name" value="GH04784P"/>
    <property type="match status" value="1"/>
</dbReference>
<feature type="transmembrane region" description="Helical" evidence="6">
    <location>
        <begin position="201"/>
        <end position="221"/>
    </location>
</feature>
<evidence type="ECO:0000256" key="5">
    <source>
        <dbReference type="ARBA" id="ARBA00023136"/>
    </source>
</evidence>
<evidence type="ECO:0000313" key="7">
    <source>
        <dbReference type="EMBL" id="SDE36490.1"/>
    </source>
</evidence>
<dbReference type="EMBL" id="FNAD01000019">
    <property type="protein sequence ID" value="SDE36490.1"/>
    <property type="molecule type" value="Genomic_DNA"/>
</dbReference>
<feature type="transmembrane region" description="Helical" evidence="6">
    <location>
        <begin position="20"/>
        <end position="39"/>
    </location>
</feature>
<dbReference type="AlphaFoldDB" id="A0A1G7CCM9"/>
<evidence type="ECO:0000256" key="6">
    <source>
        <dbReference type="SAM" id="Phobius"/>
    </source>
</evidence>
<name>A0A1G7CCM9_9ACTN</name>
<accession>A0A1G7CCM9</accession>
<feature type="transmembrane region" description="Helical" evidence="6">
    <location>
        <begin position="176"/>
        <end position="195"/>
    </location>
</feature>
<protein>
    <submittedName>
        <fullName evidence="7">Uncharacterized membrane protein YhhN</fullName>
    </submittedName>
</protein>
<dbReference type="Proteomes" id="UP000198949">
    <property type="component" value="Unassembled WGS sequence"/>
</dbReference>
<evidence type="ECO:0000313" key="8">
    <source>
        <dbReference type="Proteomes" id="UP000198949"/>
    </source>
</evidence>
<dbReference type="GO" id="GO:0016020">
    <property type="term" value="C:membrane"/>
    <property type="evidence" value="ECO:0007669"/>
    <property type="project" value="UniProtKB-SubCell"/>
</dbReference>
<reference evidence="8" key="1">
    <citation type="submission" date="2016-10" db="EMBL/GenBank/DDBJ databases">
        <authorList>
            <person name="Varghese N."/>
            <person name="Submissions S."/>
        </authorList>
    </citation>
    <scope>NUCLEOTIDE SEQUENCE [LARGE SCALE GENOMIC DNA]</scope>
    <source>
        <strain evidence="8">CGMCC 4.3516</strain>
    </source>
</reference>
<keyword evidence="4 6" id="KW-1133">Transmembrane helix</keyword>
<dbReference type="GO" id="GO:0016787">
    <property type="term" value="F:hydrolase activity"/>
    <property type="evidence" value="ECO:0007669"/>
    <property type="project" value="TreeGrafter"/>
</dbReference>
<dbReference type="Pfam" id="PF07947">
    <property type="entry name" value="YhhN"/>
    <property type="match status" value="1"/>
</dbReference>
<feature type="transmembrane region" description="Helical" evidence="6">
    <location>
        <begin position="94"/>
        <end position="113"/>
    </location>
</feature>
<organism evidence="7 8">
    <name type="scientific">Glycomyces harbinensis</name>
    <dbReference type="NCBI Taxonomy" id="58114"/>
    <lineage>
        <taxon>Bacteria</taxon>
        <taxon>Bacillati</taxon>
        <taxon>Actinomycetota</taxon>
        <taxon>Actinomycetes</taxon>
        <taxon>Glycomycetales</taxon>
        <taxon>Glycomycetaceae</taxon>
        <taxon>Glycomyces</taxon>
    </lineage>
</organism>